<evidence type="ECO:0000313" key="2">
    <source>
        <dbReference type="Proteomes" id="UP000076837"/>
    </source>
</evidence>
<dbReference type="SUPFAM" id="SSF48452">
    <property type="entry name" value="TPR-like"/>
    <property type="match status" value="1"/>
</dbReference>
<dbReference type="EMBL" id="JYNV01000186">
    <property type="protein sequence ID" value="KZM23730.1"/>
    <property type="molecule type" value="Genomic_DNA"/>
</dbReference>
<dbReference type="Pfam" id="PF13374">
    <property type="entry name" value="TPR_10"/>
    <property type="match status" value="1"/>
</dbReference>
<dbReference type="Gene3D" id="1.25.40.10">
    <property type="entry name" value="Tetratricopeptide repeat domain"/>
    <property type="match status" value="1"/>
</dbReference>
<dbReference type="AlphaFoldDB" id="A0A163EJZ9"/>
<dbReference type="PANTHER" id="PTHR46082">
    <property type="entry name" value="ATP/GTP-BINDING PROTEIN-RELATED"/>
    <property type="match status" value="1"/>
</dbReference>
<accession>A0A163EJZ9</accession>
<gene>
    <name evidence="1" type="ORF">ST47_g5139</name>
</gene>
<name>A0A163EJZ9_DIDRA</name>
<dbReference type="InterPro" id="IPR053137">
    <property type="entry name" value="NLR-like"/>
</dbReference>
<comment type="caution">
    <text evidence="1">The sequence shown here is derived from an EMBL/GenBank/DDBJ whole genome shotgun (WGS) entry which is preliminary data.</text>
</comment>
<proteinExistence type="predicted"/>
<evidence type="ECO:0008006" key="3">
    <source>
        <dbReference type="Google" id="ProtNLM"/>
    </source>
</evidence>
<dbReference type="Proteomes" id="UP000076837">
    <property type="component" value="Unassembled WGS sequence"/>
</dbReference>
<dbReference type="InterPro" id="IPR011990">
    <property type="entry name" value="TPR-like_helical_dom_sf"/>
</dbReference>
<dbReference type="PANTHER" id="PTHR46082:SF6">
    <property type="entry name" value="AAA+ ATPASE DOMAIN-CONTAINING PROTEIN-RELATED"/>
    <property type="match status" value="1"/>
</dbReference>
<dbReference type="Pfam" id="PF13424">
    <property type="entry name" value="TPR_12"/>
    <property type="match status" value="1"/>
</dbReference>
<organism evidence="1 2">
    <name type="scientific">Didymella rabiei</name>
    <name type="common">Chickpea ascochyta blight fungus</name>
    <name type="synonym">Mycosphaerella rabiei</name>
    <dbReference type="NCBI Taxonomy" id="5454"/>
    <lineage>
        <taxon>Eukaryota</taxon>
        <taxon>Fungi</taxon>
        <taxon>Dikarya</taxon>
        <taxon>Ascomycota</taxon>
        <taxon>Pezizomycotina</taxon>
        <taxon>Dothideomycetes</taxon>
        <taxon>Pleosporomycetidae</taxon>
        <taxon>Pleosporales</taxon>
        <taxon>Pleosporineae</taxon>
        <taxon>Didymellaceae</taxon>
        <taxon>Ascochyta</taxon>
    </lineage>
</organism>
<keyword evidence="2" id="KW-1185">Reference proteome</keyword>
<reference evidence="1 2" key="1">
    <citation type="journal article" date="2016" name="Sci. Rep.">
        <title>Draft genome sequencing and secretome analysis of fungal phytopathogen Ascochyta rabiei provides insight into the necrotrophic effector repertoire.</title>
        <authorList>
            <person name="Verma S."/>
            <person name="Gazara R.K."/>
            <person name="Nizam S."/>
            <person name="Parween S."/>
            <person name="Chattopadhyay D."/>
            <person name="Verma P.K."/>
        </authorList>
    </citation>
    <scope>NUCLEOTIDE SEQUENCE [LARGE SCALE GENOMIC DNA]</scope>
    <source>
        <strain evidence="1 2">ArDII</strain>
    </source>
</reference>
<sequence>MKPPRLADHRRKYAGVKVSAVQPYQPKMAFVGKGIIAGKLSKSTEQTQKIAGSQKTHTESGTSQMEQRRWSFIHTMSQDFPTGHFENWTKCEQLLPHVEQLYHMDPTTIDPTTVDLSRAWAQTLTNAAWYLWKTGRYSMAQHFLIKTLTVMELVLRPHDEQVLVSVDILAGVLSSQERYNEAEELHQQALRGFREELGLLHPSTLTSISNLALVLQHQGKY</sequence>
<protein>
    <recommendedName>
        <fullName evidence="3">Kinesin light chain</fullName>
    </recommendedName>
</protein>
<dbReference type="STRING" id="5454.A0A163EJZ9"/>
<evidence type="ECO:0000313" key="1">
    <source>
        <dbReference type="EMBL" id="KZM23730.1"/>
    </source>
</evidence>